<dbReference type="SUPFAM" id="SSF46955">
    <property type="entry name" value="Putative DNA-binding domain"/>
    <property type="match status" value="1"/>
</dbReference>
<feature type="domain" description="HTH merR-type" evidence="2">
    <location>
        <begin position="1"/>
        <end position="70"/>
    </location>
</feature>
<dbReference type="Pfam" id="PF13411">
    <property type="entry name" value="MerR_1"/>
    <property type="match status" value="1"/>
</dbReference>
<dbReference type="PANTHER" id="PTHR30204">
    <property type="entry name" value="REDOX-CYCLING DRUG-SENSING TRANSCRIPTIONAL ACTIVATOR SOXR"/>
    <property type="match status" value="1"/>
</dbReference>
<dbReference type="Proteomes" id="UP000460221">
    <property type="component" value="Unassembled WGS sequence"/>
</dbReference>
<reference evidence="3 4" key="1">
    <citation type="submission" date="2019-11" db="EMBL/GenBank/DDBJ databases">
        <authorList>
            <person name="Jiang L.-Q."/>
        </authorList>
    </citation>
    <scope>NUCLEOTIDE SEQUENCE [LARGE SCALE GENOMIC DNA]</scope>
    <source>
        <strain evidence="3 4">YIM 132087</strain>
    </source>
</reference>
<keyword evidence="4" id="KW-1185">Reference proteome</keyword>
<dbReference type="SUPFAM" id="SSF55136">
    <property type="entry name" value="Probable bacterial effector-binding domain"/>
    <property type="match status" value="1"/>
</dbReference>
<evidence type="ECO:0000313" key="4">
    <source>
        <dbReference type="Proteomes" id="UP000460221"/>
    </source>
</evidence>
<dbReference type="AlphaFoldDB" id="A0A7K1FMG2"/>
<dbReference type="CDD" id="cd01107">
    <property type="entry name" value="HTH_BmrR"/>
    <property type="match status" value="1"/>
</dbReference>
<dbReference type="InterPro" id="IPR047057">
    <property type="entry name" value="MerR_fam"/>
</dbReference>
<dbReference type="Gene3D" id="3.20.80.10">
    <property type="entry name" value="Regulatory factor, effector binding domain"/>
    <property type="match status" value="1"/>
</dbReference>
<keyword evidence="1" id="KW-0238">DNA-binding</keyword>
<sequence length="277" mass="30492">MTIGVFARRARLSPKALRLYDRDGLLVPAQVDRFSGYRHYTADQLDTARLISRLRRLGMPLDEVAAVVAVPDPRDRADRIAAWWSGVEADTAARRSLARYLTDTLRGERSTTVTNIQEREWQVQEREVGDQLVLTEQRHTTVDGLSAWIGEGLGRLMRSAGTTGPGDEGAGASGAPFVIYHGEVTEDSDGPVEVCLPVDAAPPGVASRVEPAHREAFVRLTRGEVEFPQILGAYDRVDGWIRAQGHTPVGPPREIYFTDFMGAAPGDEVCDVAWPFR</sequence>
<dbReference type="InterPro" id="IPR009061">
    <property type="entry name" value="DNA-bd_dom_put_sf"/>
</dbReference>
<protein>
    <submittedName>
        <fullName evidence="3">MerR family transcriptional regulator</fullName>
    </submittedName>
</protein>
<dbReference type="GO" id="GO:0003700">
    <property type="term" value="F:DNA-binding transcription factor activity"/>
    <property type="evidence" value="ECO:0007669"/>
    <property type="project" value="InterPro"/>
</dbReference>
<dbReference type="PROSITE" id="PS50937">
    <property type="entry name" value="HTH_MERR_2"/>
    <property type="match status" value="1"/>
</dbReference>
<dbReference type="GO" id="GO:0003677">
    <property type="term" value="F:DNA binding"/>
    <property type="evidence" value="ECO:0007669"/>
    <property type="project" value="UniProtKB-KW"/>
</dbReference>
<dbReference type="PANTHER" id="PTHR30204:SF97">
    <property type="entry name" value="MERR FAMILY REGULATORY PROTEIN"/>
    <property type="match status" value="1"/>
</dbReference>
<dbReference type="PROSITE" id="PS00552">
    <property type="entry name" value="HTH_MERR_1"/>
    <property type="match status" value="1"/>
</dbReference>
<evidence type="ECO:0000259" key="2">
    <source>
        <dbReference type="PROSITE" id="PS50937"/>
    </source>
</evidence>
<dbReference type="SMART" id="SM00422">
    <property type="entry name" value="HTH_MERR"/>
    <property type="match status" value="1"/>
</dbReference>
<proteinExistence type="predicted"/>
<accession>A0A7K1FMG2</accession>
<gene>
    <name evidence="3" type="ORF">GIS00_15300</name>
</gene>
<organism evidence="3 4">
    <name type="scientific">Nakamurella alba</name>
    <dbReference type="NCBI Taxonomy" id="2665158"/>
    <lineage>
        <taxon>Bacteria</taxon>
        <taxon>Bacillati</taxon>
        <taxon>Actinomycetota</taxon>
        <taxon>Actinomycetes</taxon>
        <taxon>Nakamurellales</taxon>
        <taxon>Nakamurellaceae</taxon>
        <taxon>Nakamurella</taxon>
    </lineage>
</organism>
<dbReference type="InterPro" id="IPR000551">
    <property type="entry name" value="MerR-type_HTH_dom"/>
</dbReference>
<dbReference type="SMART" id="SM00871">
    <property type="entry name" value="AraC_E_bind"/>
    <property type="match status" value="1"/>
</dbReference>
<dbReference type="InterPro" id="IPR010499">
    <property type="entry name" value="AraC_E-bd"/>
</dbReference>
<evidence type="ECO:0000256" key="1">
    <source>
        <dbReference type="ARBA" id="ARBA00023125"/>
    </source>
</evidence>
<dbReference type="InterPro" id="IPR011256">
    <property type="entry name" value="Reg_factor_effector_dom_sf"/>
</dbReference>
<dbReference type="EMBL" id="WLYK01000005">
    <property type="protein sequence ID" value="MTD15308.1"/>
    <property type="molecule type" value="Genomic_DNA"/>
</dbReference>
<comment type="caution">
    <text evidence="3">The sequence shown here is derived from an EMBL/GenBank/DDBJ whole genome shotgun (WGS) entry which is preliminary data.</text>
</comment>
<dbReference type="Gene3D" id="1.10.1660.10">
    <property type="match status" value="1"/>
</dbReference>
<name>A0A7K1FMG2_9ACTN</name>
<evidence type="ECO:0000313" key="3">
    <source>
        <dbReference type="EMBL" id="MTD15308.1"/>
    </source>
</evidence>